<keyword evidence="2 5" id="KW-0812">Transmembrane</keyword>
<dbReference type="RefSeq" id="XP_020115804.1">
    <property type="nucleotide sequence ID" value="XM_020264057.1"/>
</dbReference>
<dbReference type="GO" id="GO:0005886">
    <property type="term" value="C:plasma membrane"/>
    <property type="evidence" value="ECO:0007669"/>
    <property type="project" value="TreeGrafter"/>
</dbReference>
<dbReference type="GO" id="GO:1990961">
    <property type="term" value="P:xenobiotic detoxification by transmembrane export across the plasma membrane"/>
    <property type="evidence" value="ECO:0007669"/>
    <property type="project" value="TreeGrafter"/>
</dbReference>
<gene>
    <name evidence="6" type="ORF">UA08_08999</name>
</gene>
<evidence type="ECO:0000313" key="7">
    <source>
        <dbReference type="Proteomes" id="UP000214365"/>
    </source>
</evidence>
<dbReference type="GO" id="GO:0015244">
    <property type="term" value="F:fluconazole transmembrane transporter activity"/>
    <property type="evidence" value="ECO:0007669"/>
    <property type="project" value="TreeGrafter"/>
</dbReference>
<comment type="caution">
    <text evidence="6">The sequence shown here is derived from an EMBL/GenBank/DDBJ whole genome shotgun (WGS) entry which is preliminary data.</text>
</comment>
<evidence type="ECO:0000313" key="6">
    <source>
        <dbReference type="EMBL" id="OKL55683.1"/>
    </source>
</evidence>
<dbReference type="STRING" id="1441469.A0A1Q5Q7D2"/>
<feature type="transmembrane region" description="Helical" evidence="5">
    <location>
        <begin position="154"/>
        <end position="176"/>
    </location>
</feature>
<protein>
    <recommendedName>
        <fullName evidence="8">Major facilitator superfamily (MFS) profile domain-containing protein</fullName>
    </recommendedName>
</protein>
<dbReference type="GeneID" id="31008755"/>
<accession>A0A1Q5Q7D2</accession>
<evidence type="ECO:0000256" key="4">
    <source>
        <dbReference type="ARBA" id="ARBA00023136"/>
    </source>
</evidence>
<keyword evidence="4 5" id="KW-0472">Membrane</keyword>
<dbReference type="AlphaFoldDB" id="A0A1Q5Q7D2"/>
<name>A0A1Q5Q7D2_TALAT</name>
<evidence type="ECO:0000256" key="2">
    <source>
        <dbReference type="ARBA" id="ARBA00022692"/>
    </source>
</evidence>
<comment type="subcellular location">
    <subcellularLocation>
        <location evidence="1">Membrane</location>
        <topology evidence="1">Multi-pass membrane protein</topology>
    </subcellularLocation>
</comment>
<sequence>MWDIVRDSSFGQCLRIMSSRRLAKYPEERANFELPAGYLESCSRLALRSPIIESNVDPETVPQEKDDLAGATVIAWTSRPSIHWIVSMVGIALSMCGVFIITQCMFIYLPFTYPRYAGSLFAANGFARRLLAGASILFSEPMFGGIKVSGGVTLLASFSVLGIGGMFALYFFGAALRKRSRFFGM</sequence>
<dbReference type="PANTHER" id="PTHR23502">
    <property type="entry name" value="MAJOR FACILITATOR SUPERFAMILY"/>
    <property type="match status" value="1"/>
</dbReference>
<organism evidence="6 7">
    <name type="scientific">Talaromyces atroroseus</name>
    <dbReference type="NCBI Taxonomy" id="1441469"/>
    <lineage>
        <taxon>Eukaryota</taxon>
        <taxon>Fungi</taxon>
        <taxon>Dikarya</taxon>
        <taxon>Ascomycota</taxon>
        <taxon>Pezizomycotina</taxon>
        <taxon>Eurotiomycetes</taxon>
        <taxon>Eurotiomycetidae</taxon>
        <taxon>Eurotiales</taxon>
        <taxon>Trichocomaceae</taxon>
        <taxon>Talaromyces</taxon>
        <taxon>Talaromyces sect. Trachyspermi</taxon>
    </lineage>
</organism>
<dbReference type="EMBL" id="LFMY01000018">
    <property type="protein sequence ID" value="OKL55683.1"/>
    <property type="molecule type" value="Genomic_DNA"/>
</dbReference>
<evidence type="ECO:0000256" key="5">
    <source>
        <dbReference type="SAM" id="Phobius"/>
    </source>
</evidence>
<evidence type="ECO:0000256" key="1">
    <source>
        <dbReference type="ARBA" id="ARBA00004141"/>
    </source>
</evidence>
<dbReference type="Proteomes" id="UP000214365">
    <property type="component" value="Unassembled WGS sequence"/>
</dbReference>
<keyword evidence="3 5" id="KW-1133">Transmembrane helix</keyword>
<reference evidence="6 7" key="1">
    <citation type="submission" date="2015-06" db="EMBL/GenBank/DDBJ databases">
        <title>Talaromyces atroroseus IBT 11181 draft genome.</title>
        <authorList>
            <person name="Rasmussen K.B."/>
            <person name="Rasmussen S."/>
            <person name="Petersen B."/>
            <person name="Sicheritz-Ponten T."/>
            <person name="Mortensen U.H."/>
            <person name="Thrane U."/>
        </authorList>
    </citation>
    <scope>NUCLEOTIDE SEQUENCE [LARGE SCALE GENOMIC DNA]</scope>
    <source>
        <strain evidence="6 7">IBT 11181</strain>
    </source>
</reference>
<feature type="transmembrane region" description="Helical" evidence="5">
    <location>
        <begin position="82"/>
        <end position="109"/>
    </location>
</feature>
<evidence type="ECO:0008006" key="8">
    <source>
        <dbReference type="Google" id="ProtNLM"/>
    </source>
</evidence>
<dbReference type="PANTHER" id="PTHR23502:SF23">
    <property type="entry name" value="FLUCONAZOLE RESISTANCE PROTEIN 1"/>
    <property type="match status" value="1"/>
</dbReference>
<dbReference type="OrthoDB" id="3357846at2759"/>
<proteinExistence type="predicted"/>
<keyword evidence="7" id="KW-1185">Reference proteome</keyword>
<evidence type="ECO:0000256" key="3">
    <source>
        <dbReference type="ARBA" id="ARBA00022989"/>
    </source>
</evidence>